<comment type="similarity">
    <text evidence="1">Belongs to the sigma-70 factor family. ECF subfamily.</text>
</comment>
<dbReference type="CDD" id="cd06171">
    <property type="entry name" value="Sigma70_r4"/>
    <property type="match status" value="1"/>
</dbReference>
<evidence type="ECO:0000256" key="1">
    <source>
        <dbReference type="ARBA" id="ARBA00010641"/>
    </source>
</evidence>
<evidence type="ECO:0000313" key="8">
    <source>
        <dbReference type="EMBL" id="EXG81258.1"/>
    </source>
</evidence>
<protein>
    <submittedName>
        <fullName evidence="8">RNA polymerase sigma factor, sigma-70 family</fullName>
    </submittedName>
</protein>
<dbReference type="PANTHER" id="PTHR43133:SF8">
    <property type="entry name" value="RNA POLYMERASE SIGMA FACTOR HI_1459-RELATED"/>
    <property type="match status" value="1"/>
</dbReference>
<proteinExistence type="inferred from homology"/>
<dbReference type="RefSeq" id="WP_035850520.1">
    <property type="nucleotide sequence ID" value="NZ_KK073874.1"/>
</dbReference>
<accession>A0A010Z1I2</accession>
<dbReference type="InterPro" id="IPR013249">
    <property type="entry name" value="RNA_pol_sigma70_r4_t2"/>
</dbReference>
<name>A0A010Z1I2_9ACTN</name>
<dbReference type="InterPro" id="IPR014284">
    <property type="entry name" value="RNA_pol_sigma-70_dom"/>
</dbReference>
<evidence type="ECO:0000256" key="2">
    <source>
        <dbReference type="ARBA" id="ARBA00023015"/>
    </source>
</evidence>
<dbReference type="InterPro" id="IPR013325">
    <property type="entry name" value="RNA_pol_sigma_r2"/>
</dbReference>
<sequence>MTDELLVVRSQLGERDAFADLVRAWHDPLTNYVRRMLGAGRSDDVVQEVWLAVVRGLPRLRDPVRFPPWLFSIARRAVTNRLRDEYARPELGAEVEGVGPDIDDAVLDRAAVVASVGALPVREREVVVLFYLLDLSLESCAEICGIPVGTVKSRLSRGRRMLRDEFTQKGFAR</sequence>
<dbReference type="InterPro" id="IPR036388">
    <property type="entry name" value="WH-like_DNA-bd_sf"/>
</dbReference>
<dbReference type="NCBIfam" id="TIGR02937">
    <property type="entry name" value="sigma70-ECF"/>
    <property type="match status" value="1"/>
</dbReference>
<evidence type="ECO:0000259" key="6">
    <source>
        <dbReference type="Pfam" id="PF04542"/>
    </source>
</evidence>
<evidence type="ECO:0000259" key="7">
    <source>
        <dbReference type="Pfam" id="PF08281"/>
    </source>
</evidence>
<organism evidence="8 9">
    <name type="scientific">Cryptosporangium arvum DSM 44712</name>
    <dbReference type="NCBI Taxonomy" id="927661"/>
    <lineage>
        <taxon>Bacteria</taxon>
        <taxon>Bacillati</taxon>
        <taxon>Actinomycetota</taxon>
        <taxon>Actinomycetes</taxon>
        <taxon>Cryptosporangiales</taxon>
        <taxon>Cryptosporangiaceae</taxon>
        <taxon>Cryptosporangium</taxon>
    </lineage>
</organism>
<dbReference type="SUPFAM" id="SSF88946">
    <property type="entry name" value="Sigma2 domain of RNA polymerase sigma factors"/>
    <property type="match status" value="1"/>
</dbReference>
<keyword evidence="2" id="KW-0805">Transcription regulation</keyword>
<keyword evidence="9" id="KW-1185">Reference proteome</keyword>
<dbReference type="Proteomes" id="UP000021053">
    <property type="component" value="Unassembled WGS sequence"/>
</dbReference>
<dbReference type="Pfam" id="PF04542">
    <property type="entry name" value="Sigma70_r2"/>
    <property type="match status" value="1"/>
</dbReference>
<dbReference type="Pfam" id="PF08281">
    <property type="entry name" value="Sigma70_r4_2"/>
    <property type="match status" value="1"/>
</dbReference>
<evidence type="ECO:0000313" key="9">
    <source>
        <dbReference type="Proteomes" id="UP000021053"/>
    </source>
</evidence>
<dbReference type="GO" id="GO:0006352">
    <property type="term" value="P:DNA-templated transcription initiation"/>
    <property type="evidence" value="ECO:0007669"/>
    <property type="project" value="InterPro"/>
</dbReference>
<dbReference type="SUPFAM" id="SSF88659">
    <property type="entry name" value="Sigma3 and sigma4 domains of RNA polymerase sigma factors"/>
    <property type="match status" value="1"/>
</dbReference>
<dbReference type="PANTHER" id="PTHR43133">
    <property type="entry name" value="RNA POLYMERASE ECF-TYPE SIGMA FACTO"/>
    <property type="match status" value="1"/>
</dbReference>
<reference evidence="8 9" key="1">
    <citation type="submission" date="2013-07" db="EMBL/GenBank/DDBJ databases">
        <authorList>
            <consortium name="DOE Joint Genome Institute"/>
            <person name="Eisen J."/>
            <person name="Huntemann M."/>
            <person name="Han J."/>
            <person name="Chen A."/>
            <person name="Kyrpides N."/>
            <person name="Mavromatis K."/>
            <person name="Markowitz V."/>
            <person name="Palaniappan K."/>
            <person name="Ivanova N."/>
            <person name="Schaumberg A."/>
            <person name="Pati A."/>
            <person name="Liolios K."/>
            <person name="Nordberg H.P."/>
            <person name="Cantor M.N."/>
            <person name="Hua S.X."/>
            <person name="Woyke T."/>
        </authorList>
    </citation>
    <scope>NUCLEOTIDE SEQUENCE [LARGE SCALE GENOMIC DNA]</scope>
    <source>
        <strain evidence="8 9">DSM 44712</strain>
    </source>
</reference>
<feature type="domain" description="RNA polymerase sigma factor 70 region 4 type 2" evidence="7">
    <location>
        <begin position="112"/>
        <end position="162"/>
    </location>
</feature>
<dbReference type="HOGENOM" id="CLU_047691_3_0_11"/>
<dbReference type="OrthoDB" id="3698333at2"/>
<dbReference type="InterPro" id="IPR013324">
    <property type="entry name" value="RNA_pol_sigma_r3/r4-like"/>
</dbReference>
<evidence type="ECO:0000256" key="4">
    <source>
        <dbReference type="ARBA" id="ARBA00023125"/>
    </source>
</evidence>
<keyword evidence="5" id="KW-0804">Transcription</keyword>
<keyword evidence="3" id="KW-0731">Sigma factor</keyword>
<dbReference type="InterPro" id="IPR007627">
    <property type="entry name" value="RNA_pol_sigma70_r2"/>
</dbReference>
<dbReference type="Gene3D" id="1.10.10.10">
    <property type="entry name" value="Winged helix-like DNA-binding domain superfamily/Winged helix DNA-binding domain"/>
    <property type="match status" value="1"/>
</dbReference>
<evidence type="ECO:0000256" key="3">
    <source>
        <dbReference type="ARBA" id="ARBA00023082"/>
    </source>
</evidence>
<dbReference type="Gene3D" id="1.10.1740.10">
    <property type="match status" value="1"/>
</dbReference>
<comment type="caution">
    <text evidence="8">The sequence shown here is derived from an EMBL/GenBank/DDBJ whole genome shotgun (WGS) entry which is preliminary data.</text>
</comment>
<dbReference type="InterPro" id="IPR039425">
    <property type="entry name" value="RNA_pol_sigma-70-like"/>
</dbReference>
<keyword evidence="4" id="KW-0238">DNA-binding</keyword>
<dbReference type="GO" id="GO:0016987">
    <property type="term" value="F:sigma factor activity"/>
    <property type="evidence" value="ECO:0007669"/>
    <property type="project" value="UniProtKB-KW"/>
</dbReference>
<dbReference type="AlphaFoldDB" id="A0A010Z1I2"/>
<dbReference type="EMBL" id="JFBT01000001">
    <property type="protein sequence ID" value="EXG81258.1"/>
    <property type="molecule type" value="Genomic_DNA"/>
</dbReference>
<feature type="domain" description="RNA polymerase sigma-70 region 2" evidence="6">
    <location>
        <begin position="21"/>
        <end position="85"/>
    </location>
</feature>
<gene>
    <name evidence="8" type="ORF">CryarDRAFT_2367</name>
</gene>
<dbReference type="GO" id="GO:0003677">
    <property type="term" value="F:DNA binding"/>
    <property type="evidence" value="ECO:0007669"/>
    <property type="project" value="UniProtKB-KW"/>
</dbReference>
<evidence type="ECO:0000256" key="5">
    <source>
        <dbReference type="ARBA" id="ARBA00023163"/>
    </source>
</evidence>